<keyword evidence="2" id="KW-1185">Reference proteome</keyword>
<gene>
    <name evidence="1" type="ORF">Dda_2651</name>
</gene>
<organism evidence="1 2">
    <name type="scientific">Drechslerella dactyloides</name>
    <name type="common">Nematode-trapping fungus</name>
    <name type="synonym">Arthrobotrys dactyloides</name>
    <dbReference type="NCBI Taxonomy" id="74499"/>
    <lineage>
        <taxon>Eukaryota</taxon>
        <taxon>Fungi</taxon>
        <taxon>Dikarya</taxon>
        <taxon>Ascomycota</taxon>
        <taxon>Pezizomycotina</taxon>
        <taxon>Orbiliomycetes</taxon>
        <taxon>Orbiliales</taxon>
        <taxon>Orbiliaceae</taxon>
        <taxon>Drechslerella</taxon>
    </lineage>
</organism>
<name>A0AAD6J4A2_DREDA</name>
<protein>
    <submittedName>
        <fullName evidence="1">Uncharacterized protein</fullName>
    </submittedName>
</protein>
<dbReference type="EMBL" id="JAQGDS010000003">
    <property type="protein sequence ID" value="KAJ6261852.1"/>
    <property type="molecule type" value="Genomic_DNA"/>
</dbReference>
<evidence type="ECO:0000313" key="2">
    <source>
        <dbReference type="Proteomes" id="UP001221413"/>
    </source>
</evidence>
<accession>A0AAD6J4A2</accession>
<comment type="caution">
    <text evidence="1">The sequence shown here is derived from an EMBL/GenBank/DDBJ whole genome shotgun (WGS) entry which is preliminary data.</text>
</comment>
<proteinExistence type="predicted"/>
<sequence length="67" mass="7410">MDEFQMAALMPQVKSRLTVSADDCNDSAYLGGENGTSRPLGAHNCPAVFVTRRQEWWHTLTKGIDAN</sequence>
<evidence type="ECO:0000313" key="1">
    <source>
        <dbReference type="EMBL" id="KAJ6261852.1"/>
    </source>
</evidence>
<reference evidence="1" key="1">
    <citation type="submission" date="2023-01" db="EMBL/GenBank/DDBJ databases">
        <title>The chitinases involved in constricting ring structure development in the nematode-trapping fungus Drechslerella dactyloides.</title>
        <authorList>
            <person name="Wang R."/>
            <person name="Zhang L."/>
            <person name="Tang P."/>
            <person name="Li S."/>
            <person name="Liang L."/>
        </authorList>
    </citation>
    <scope>NUCLEOTIDE SEQUENCE</scope>
    <source>
        <strain evidence="1">YMF1.00031</strain>
    </source>
</reference>
<dbReference type="Proteomes" id="UP001221413">
    <property type="component" value="Unassembled WGS sequence"/>
</dbReference>
<dbReference type="AlphaFoldDB" id="A0AAD6J4A2"/>